<dbReference type="NCBIfam" id="TIGR00266">
    <property type="entry name" value="TIGR00266 family protein"/>
    <property type="match status" value="1"/>
</dbReference>
<reference evidence="2" key="1">
    <citation type="submission" date="2014-05" db="EMBL/GenBank/DDBJ databases">
        <title>The transcriptome of the halophilic microalga Tetraselmis sp. GSL018 isolated from the Great Salt Lake, Utah.</title>
        <authorList>
            <person name="Jinkerson R.E."/>
            <person name="D'Adamo S."/>
            <person name="Posewitz M.C."/>
        </authorList>
    </citation>
    <scope>NUCLEOTIDE SEQUENCE</scope>
    <source>
        <strain evidence="2">GSL018</strain>
    </source>
</reference>
<protein>
    <submittedName>
        <fullName evidence="2">Uncharacterized protein</fullName>
    </submittedName>
</protein>
<sequence length="268" mass="28028">MGPFDASAVVATYAGTAGQDGDTFDPSGKYSVKKQGAFACVECAVSHGDEVMSEGGSMVSMSNNINLKVKLHGGLGASCFRCCCAGESAFFSYYSLQPGAGDRGDIMLAPAVPGEIVMLHLQGNMEWCIQKGSFLGADTSVDIGVKMQSFAQGCCSGEGFFILRAGGQGRLLVNSYGSIIRYDLAPGEVRLIDNGYLVCWTDNMDYKISKAAKSWWATIMSSEGFVTKFTGPGTIFVQTRCLKALAQALIPYLPTQGGGGGDGGGGSQ</sequence>
<dbReference type="PANTHER" id="PTHR43657:SF1">
    <property type="entry name" value="ALTERED INHERITANCE OF MITOCHONDRIA PROTEIN 24, MITOCHONDRIAL"/>
    <property type="match status" value="1"/>
</dbReference>
<name>A0A061RL74_9CHLO</name>
<dbReference type="InterPro" id="IPR002838">
    <property type="entry name" value="AIM24"/>
</dbReference>
<evidence type="ECO:0000313" key="2">
    <source>
        <dbReference type="EMBL" id="JAC71276.1"/>
    </source>
</evidence>
<proteinExistence type="predicted"/>
<accession>A0A061RL74</accession>
<dbReference type="EMBL" id="GBEZ01018779">
    <property type="protein sequence ID" value="JAC67697.1"/>
    <property type="molecule type" value="Transcribed_RNA"/>
</dbReference>
<dbReference type="AlphaFoldDB" id="A0A061RL74"/>
<dbReference type="EMBL" id="GBEZ01014833">
    <property type="protein sequence ID" value="JAC71276.1"/>
    <property type="molecule type" value="Transcribed_RNA"/>
</dbReference>
<dbReference type="Gene3D" id="3.60.160.10">
    <property type="entry name" value="Mitochondrial biogenesis AIM24"/>
    <property type="match status" value="1"/>
</dbReference>
<organism evidence="2">
    <name type="scientific">Tetraselmis sp. GSL018</name>
    <dbReference type="NCBI Taxonomy" id="582737"/>
    <lineage>
        <taxon>Eukaryota</taxon>
        <taxon>Viridiplantae</taxon>
        <taxon>Chlorophyta</taxon>
        <taxon>core chlorophytes</taxon>
        <taxon>Chlorodendrophyceae</taxon>
        <taxon>Chlorodendrales</taxon>
        <taxon>Chlorodendraceae</taxon>
        <taxon>Tetraselmis</taxon>
    </lineage>
</organism>
<dbReference type="Pfam" id="PF01987">
    <property type="entry name" value="AIM24"/>
    <property type="match status" value="1"/>
</dbReference>
<evidence type="ECO:0000313" key="1">
    <source>
        <dbReference type="EMBL" id="JAC67697.1"/>
    </source>
</evidence>
<dbReference type="PANTHER" id="PTHR43657">
    <property type="entry name" value="TRYPTOPHAN RNA-BINDING ATTENUATOR PROTEIN-LIKE PROTEIN"/>
    <property type="match status" value="1"/>
</dbReference>
<dbReference type="InterPro" id="IPR036983">
    <property type="entry name" value="AIM24_sf"/>
</dbReference>
<gene>
    <name evidence="1" type="ORF">TSPGSL018_10492</name>
    <name evidence="2" type="ORF">TSPGSL018_2288</name>
</gene>
<dbReference type="SUPFAM" id="SSF51219">
    <property type="entry name" value="TRAP-like"/>
    <property type="match status" value="1"/>
</dbReference>
<dbReference type="InterPro" id="IPR016031">
    <property type="entry name" value="Trp_RNA-bd_attenuator-like_dom"/>
</dbReference>